<protein>
    <submittedName>
        <fullName evidence="1">Uncharacterized protein</fullName>
    </submittedName>
</protein>
<organism evidence="1 2">
    <name type="scientific">Anaerocolumna chitinilytica</name>
    <dbReference type="NCBI Taxonomy" id="1727145"/>
    <lineage>
        <taxon>Bacteria</taxon>
        <taxon>Bacillati</taxon>
        <taxon>Bacillota</taxon>
        <taxon>Clostridia</taxon>
        <taxon>Lachnospirales</taxon>
        <taxon>Lachnospiraceae</taxon>
        <taxon>Anaerocolumna</taxon>
    </lineage>
</organism>
<proteinExistence type="predicted"/>
<reference evidence="1 2" key="1">
    <citation type="submission" date="2020-08" db="EMBL/GenBank/DDBJ databases">
        <title>Draft genome sequencing of an Anaerocolumna strain isolated from anoxic soil subjected to BSD treatment.</title>
        <authorList>
            <person name="Uek A."/>
            <person name="Tonouchi A."/>
        </authorList>
    </citation>
    <scope>NUCLEOTIDE SEQUENCE [LARGE SCALE GENOMIC DNA]</scope>
    <source>
        <strain evidence="1 2">CTTW</strain>
    </source>
</reference>
<dbReference type="RefSeq" id="WP_185259386.1">
    <property type="nucleotide sequence ID" value="NZ_AP023368.1"/>
</dbReference>
<name>A0A7I8DKY1_9FIRM</name>
<evidence type="ECO:0000313" key="1">
    <source>
        <dbReference type="EMBL" id="BCJ99108.1"/>
    </source>
</evidence>
<dbReference type="KEGG" id="acht:bsdcttw_21490"/>
<sequence length="513" mass="59807">MELLDNEQDPQLYFTVGGGFSCRIILGTSEEKLADLIDNLHYESAWCPTSTMGEEYWAELAREAERGLADRDFFYDGSDVTGEIYEMLRKQYGSGNQEGNPEQAYSQANMLRLQHGADRYAASWLLARLWQLTAGGIRNAIASLGQDNQGFGDGGGYNIYLLVEKEGQPVAVLWLEGTADYITLDIRQRAESLGGKEQERIYRSFAQSLLNAQEKIAVCKIIIKDPEQEAFPFPYGWDGTEFLCCTPEDVLYWLEKKRKKGELIRKAMVKVEAHPLHHLERGLREAICHELSLYIRLYQTENLLNAAFRLKLELDIMTRAAQIWQDTWWEENNLSLALTKCRELVYEENSVKRRIIMEELENIWSILRDFMEHTTIRDMKHRTHKFPASLAGYCIMQGAYFLHYEMERYMEVIEKWKTLGRDVEASSPEALHKRQKEIEELVNEQVNREFSEDSWGRTGGTDTAEDFYREDMYFYAACTFADGLPYEMEGFETGKPEKFREFWNWWLYEALIL</sequence>
<reference evidence="1 2" key="2">
    <citation type="submission" date="2020-08" db="EMBL/GenBank/DDBJ databases">
        <authorList>
            <person name="Ueki A."/>
            <person name="Tonouchi A."/>
        </authorList>
    </citation>
    <scope>NUCLEOTIDE SEQUENCE [LARGE SCALE GENOMIC DNA]</scope>
    <source>
        <strain evidence="1 2">CTTW</strain>
    </source>
</reference>
<dbReference type="AlphaFoldDB" id="A0A7I8DKY1"/>
<gene>
    <name evidence="1" type="ORF">bsdcttw_21490</name>
</gene>
<keyword evidence="2" id="KW-1185">Reference proteome</keyword>
<evidence type="ECO:0000313" key="2">
    <source>
        <dbReference type="Proteomes" id="UP000515703"/>
    </source>
</evidence>
<accession>A0A7I8DKY1</accession>
<dbReference type="EMBL" id="AP023368">
    <property type="protein sequence ID" value="BCJ99108.1"/>
    <property type="molecule type" value="Genomic_DNA"/>
</dbReference>
<dbReference type="Proteomes" id="UP000515703">
    <property type="component" value="Chromosome"/>
</dbReference>